<reference evidence="2 3" key="1">
    <citation type="submission" date="2018-06" db="EMBL/GenBank/DDBJ databases">
        <title>Genomic Encyclopedia of Archaeal and Bacterial Type Strains, Phase II (KMG-II): from individual species to whole genera.</title>
        <authorList>
            <person name="Goeker M."/>
        </authorList>
    </citation>
    <scope>NUCLEOTIDE SEQUENCE [LARGE SCALE GENOMIC DNA]</scope>
    <source>
        <strain evidence="2 3">DSM 21851</strain>
    </source>
</reference>
<gene>
    <name evidence="2" type="ORF">LX87_03526</name>
</gene>
<evidence type="ECO:0000313" key="2">
    <source>
        <dbReference type="EMBL" id="RAJ95778.1"/>
    </source>
</evidence>
<accession>A0A327WT24</accession>
<evidence type="ECO:0000259" key="1">
    <source>
        <dbReference type="PROSITE" id="PS51725"/>
    </source>
</evidence>
<dbReference type="SUPFAM" id="SSF54909">
    <property type="entry name" value="Dimeric alpha+beta barrel"/>
    <property type="match status" value="1"/>
</dbReference>
<dbReference type="RefSeq" id="WP_111629567.1">
    <property type="nucleotide sequence ID" value="NZ_QLMC01000004.1"/>
</dbReference>
<dbReference type="Pfam" id="PF03992">
    <property type="entry name" value="ABM"/>
    <property type="match status" value="1"/>
</dbReference>
<dbReference type="InterPro" id="IPR011008">
    <property type="entry name" value="Dimeric_a/b-barrel"/>
</dbReference>
<dbReference type="Gene3D" id="3.30.70.100">
    <property type="match status" value="1"/>
</dbReference>
<comment type="caution">
    <text evidence="2">The sequence shown here is derived from an EMBL/GenBank/DDBJ whole genome shotgun (WGS) entry which is preliminary data.</text>
</comment>
<name>A0A327WT24_LARAB</name>
<dbReference type="EMBL" id="QLMC01000004">
    <property type="protein sequence ID" value="RAJ95778.1"/>
    <property type="molecule type" value="Genomic_DNA"/>
</dbReference>
<dbReference type="PROSITE" id="PS51725">
    <property type="entry name" value="ABM"/>
    <property type="match status" value="1"/>
</dbReference>
<dbReference type="PANTHER" id="PTHR33336">
    <property type="entry name" value="QUINOL MONOOXYGENASE YGIN-RELATED"/>
    <property type="match status" value="1"/>
</dbReference>
<organism evidence="2 3">
    <name type="scientific">Larkinella arboricola</name>
    <dbReference type="NCBI Taxonomy" id="643671"/>
    <lineage>
        <taxon>Bacteria</taxon>
        <taxon>Pseudomonadati</taxon>
        <taxon>Bacteroidota</taxon>
        <taxon>Cytophagia</taxon>
        <taxon>Cytophagales</taxon>
        <taxon>Spirosomataceae</taxon>
        <taxon>Larkinella</taxon>
    </lineage>
</organism>
<dbReference type="AlphaFoldDB" id="A0A327WT24"/>
<dbReference type="GO" id="GO:0004497">
    <property type="term" value="F:monooxygenase activity"/>
    <property type="evidence" value="ECO:0007669"/>
    <property type="project" value="UniProtKB-KW"/>
</dbReference>
<feature type="domain" description="ABM" evidence="1">
    <location>
        <begin position="56"/>
        <end position="146"/>
    </location>
</feature>
<protein>
    <submittedName>
        <fullName evidence="2">Quinol monooxygenase YgiN</fullName>
    </submittedName>
</protein>
<dbReference type="PANTHER" id="PTHR33336:SF3">
    <property type="entry name" value="ABM DOMAIN-CONTAINING PROTEIN"/>
    <property type="match status" value="1"/>
</dbReference>
<dbReference type="OrthoDB" id="9812754at2"/>
<evidence type="ECO:0000313" key="3">
    <source>
        <dbReference type="Proteomes" id="UP000248790"/>
    </source>
</evidence>
<proteinExistence type="predicted"/>
<keyword evidence="2" id="KW-0503">Monooxygenase</keyword>
<dbReference type="InterPro" id="IPR007138">
    <property type="entry name" value="ABM_dom"/>
</dbReference>
<dbReference type="InterPro" id="IPR050744">
    <property type="entry name" value="AI-2_Isomerase_LsrG"/>
</dbReference>
<dbReference type="Proteomes" id="UP000248790">
    <property type="component" value="Unassembled WGS sequence"/>
</dbReference>
<keyword evidence="3" id="KW-1185">Reference proteome</keyword>
<keyword evidence="2" id="KW-0560">Oxidoreductase</keyword>
<sequence>MKTKMGVQPGALPAKVGKTPDQRLRRALFLIFSMGLTAFRGTALAQPKSAPNNGLVMRMAKLVIDPEQLERYKAALKEQIQTSVRVEPGVLALNAVYDKKPPTQVTILEIYANDDAYKAHLQTPHFKKDKSTTLNMVKSLELVEVVPIALASKLKP</sequence>